<evidence type="ECO:0000256" key="7">
    <source>
        <dbReference type="ARBA" id="ARBA00016544"/>
    </source>
</evidence>
<evidence type="ECO:0000313" key="24">
    <source>
        <dbReference type="EMBL" id="TGY39289.1"/>
    </source>
</evidence>
<evidence type="ECO:0000256" key="11">
    <source>
        <dbReference type="ARBA" id="ARBA00022679"/>
    </source>
</evidence>
<keyword evidence="12 17" id="KW-0598">Phosphotransferase system</keyword>
<dbReference type="InterPro" id="IPR008731">
    <property type="entry name" value="PTS_EIN"/>
</dbReference>
<dbReference type="InterPro" id="IPR036637">
    <property type="entry name" value="Phosphohistidine_dom_sf"/>
</dbReference>
<dbReference type="Pfam" id="PF05524">
    <property type="entry name" value="PEP-utilisers_N"/>
    <property type="match status" value="1"/>
</dbReference>
<name>A0A4S2DBQ9_9MICO</name>
<feature type="domain" description="PEP-utilising enzyme C-terminal" evidence="22">
    <location>
        <begin position="249"/>
        <end position="519"/>
    </location>
</feature>
<dbReference type="InterPro" id="IPR050499">
    <property type="entry name" value="PEP-utilizing_PTS_enzyme"/>
</dbReference>
<feature type="binding site" evidence="19">
    <location>
        <position position="322"/>
    </location>
    <ligand>
        <name>phosphoenolpyruvate</name>
        <dbReference type="ChEBI" id="CHEBI:58702"/>
    </ligand>
</feature>
<dbReference type="InterPro" id="IPR008279">
    <property type="entry name" value="PEP-util_enz_mobile_dom"/>
</dbReference>
<dbReference type="NCBIfam" id="TIGR01417">
    <property type="entry name" value="PTS_I_fam"/>
    <property type="match status" value="1"/>
</dbReference>
<dbReference type="InterPro" id="IPR018274">
    <property type="entry name" value="PEP_util_AS"/>
</dbReference>
<dbReference type="PROSITE" id="PS00370">
    <property type="entry name" value="PEP_ENZYMES_PHOS_SITE"/>
    <property type="match status" value="1"/>
</dbReference>
<dbReference type="Pfam" id="PF00391">
    <property type="entry name" value="PEP-utilizers"/>
    <property type="match status" value="1"/>
</dbReference>
<evidence type="ECO:0000259" key="23">
    <source>
        <dbReference type="Pfam" id="PF05524"/>
    </source>
</evidence>
<dbReference type="InterPro" id="IPR006318">
    <property type="entry name" value="PTS_EI-like"/>
</dbReference>
<gene>
    <name evidence="24" type="primary">ptsP</name>
    <name evidence="24" type="ORF">E5344_01425</name>
</gene>
<feature type="binding site" evidence="20">
    <location>
        <position position="411"/>
    </location>
    <ligand>
        <name>Mg(2+)</name>
        <dbReference type="ChEBI" id="CHEBI:18420"/>
    </ligand>
</feature>
<dbReference type="Proteomes" id="UP000309893">
    <property type="component" value="Unassembled WGS sequence"/>
</dbReference>
<dbReference type="PRINTS" id="PR01736">
    <property type="entry name" value="PHPHTRNFRASE"/>
</dbReference>
<evidence type="ECO:0000256" key="2">
    <source>
        <dbReference type="ARBA" id="ARBA00001946"/>
    </source>
</evidence>
<evidence type="ECO:0000259" key="22">
    <source>
        <dbReference type="Pfam" id="PF02896"/>
    </source>
</evidence>
<dbReference type="PIRSF" id="PIRSF000732">
    <property type="entry name" value="PTS_enzyme_I"/>
    <property type="match status" value="1"/>
</dbReference>
<comment type="caution">
    <text evidence="24">The sequence shown here is derived from an EMBL/GenBank/DDBJ whole genome shotgun (WGS) entry which is preliminary data.</text>
</comment>
<dbReference type="RefSeq" id="WP_135948454.1">
    <property type="nucleotide sequence ID" value="NZ_JBHUPJ010000005.1"/>
</dbReference>
<evidence type="ECO:0000256" key="1">
    <source>
        <dbReference type="ARBA" id="ARBA00000683"/>
    </source>
</evidence>
<dbReference type="InterPro" id="IPR024692">
    <property type="entry name" value="PTS_EI"/>
</dbReference>
<evidence type="ECO:0000256" key="3">
    <source>
        <dbReference type="ARBA" id="ARBA00002728"/>
    </source>
</evidence>
<keyword evidence="9 17" id="KW-0963">Cytoplasm</keyword>
<feature type="active site" description="Tele-phosphohistidine intermediate" evidence="18">
    <location>
        <position position="184"/>
    </location>
</feature>
<accession>A0A4S2DBQ9</accession>
<evidence type="ECO:0000256" key="19">
    <source>
        <dbReference type="PIRSR" id="PIRSR000732-2"/>
    </source>
</evidence>
<evidence type="ECO:0000256" key="6">
    <source>
        <dbReference type="ARBA" id="ARBA00012232"/>
    </source>
</evidence>
<evidence type="ECO:0000256" key="14">
    <source>
        <dbReference type="ARBA" id="ARBA00022777"/>
    </source>
</evidence>
<comment type="cofactor">
    <cofactor evidence="2 17 20">
        <name>Mg(2+)</name>
        <dbReference type="ChEBI" id="CHEBI:18420"/>
    </cofactor>
</comment>
<dbReference type="SUPFAM" id="SSF47831">
    <property type="entry name" value="Enzyme I of the PEP:sugar phosphotransferase system HPr-binding (sub)domain"/>
    <property type="match status" value="1"/>
</dbReference>
<dbReference type="GO" id="GO:0016301">
    <property type="term" value="F:kinase activity"/>
    <property type="evidence" value="ECO:0007669"/>
    <property type="project" value="UniProtKB-KW"/>
</dbReference>
<dbReference type="InterPro" id="IPR040442">
    <property type="entry name" value="Pyrv_kinase-like_dom_sf"/>
</dbReference>
<evidence type="ECO:0000256" key="18">
    <source>
        <dbReference type="PIRSR" id="PIRSR000732-1"/>
    </source>
</evidence>
<dbReference type="GO" id="GO:0009401">
    <property type="term" value="P:phosphoenolpyruvate-dependent sugar phosphotransferase system"/>
    <property type="evidence" value="ECO:0007669"/>
    <property type="project" value="UniProtKB-KW"/>
</dbReference>
<dbReference type="InterPro" id="IPR036618">
    <property type="entry name" value="PtsI_HPr-bd_sf"/>
</dbReference>
<organism evidence="24 25">
    <name type="scientific">Microbacterium laevaniformans</name>
    <dbReference type="NCBI Taxonomy" id="36807"/>
    <lineage>
        <taxon>Bacteria</taxon>
        <taxon>Bacillati</taxon>
        <taxon>Actinomycetota</taxon>
        <taxon>Actinomycetes</taxon>
        <taxon>Micrococcales</taxon>
        <taxon>Microbacteriaceae</taxon>
        <taxon>Microbacterium</taxon>
    </lineage>
</organism>
<evidence type="ECO:0000256" key="5">
    <source>
        <dbReference type="ARBA" id="ARBA00007837"/>
    </source>
</evidence>
<dbReference type="SUPFAM" id="SSF52009">
    <property type="entry name" value="Phosphohistidine domain"/>
    <property type="match status" value="1"/>
</dbReference>
<dbReference type="GO" id="GO:0005737">
    <property type="term" value="C:cytoplasm"/>
    <property type="evidence" value="ECO:0007669"/>
    <property type="project" value="UniProtKB-SubCell"/>
</dbReference>
<keyword evidence="13 17" id="KW-0479">Metal-binding</keyword>
<keyword evidence="11 17" id="KW-0808">Transferase</keyword>
<keyword evidence="10 17" id="KW-0762">Sugar transport</keyword>
<dbReference type="InterPro" id="IPR000121">
    <property type="entry name" value="PEP_util_C"/>
</dbReference>
<evidence type="ECO:0000256" key="9">
    <source>
        <dbReference type="ARBA" id="ARBA00022490"/>
    </source>
</evidence>
<reference evidence="24 25" key="1">
    <citation type="submission" date="2019-04" db="EMBL/GenBank/DDBJ databases">
        <title>Microbes associate with the intestines of laboratory mice.</title>
        <authorList>
            <person name="Navarre W."/>
            <person name="Wong E."/>
            <person name="Huang K."/>
            <person name="Tropini C."/>
            <person name="Ng K."/>
            <person name="Yu B."/>
        </authorList>
    </citation>
    <scope>NUCLEOTIDE SEQUENCE [LARGE SCALE GENOMIC DNA]</scope>
    <source>
        <strain evidence="24 25">NM46_B2-13</strain>
    </source>
</reference>
<feature type="binding site" evidence="19">
    <location>
        <position position="286"/>
    </location>
    <ligand>
        <name>phosphoenolpyruvate</name>
        <dbReference type="ChEBI" id="CHEBI:58702"/>
    </ligand>
</feature>
<dbReference type="GO" id="GO:0008965">
    <property type="term" value="F:phosphoenolpyruvate-protein phosphotransferase activity"/>
    <property type="evidence" value="ECO:0007669"/>
    <property type="project" value="UniProtKB-EC"/>
</dbReference>
<evidence type="ECO:0000256" key="15">
    <source>
        <dbReference type="ARBA" id="ARBA00022842"/>
    </source>
</evidence>
<dbReference type="SUPFAM" id="SSF51621">
    <property type="entry name" value="Phosphoenolpyruvate/pyruvate domain"/>
    <property type="match status" value="1"/>
</dbReference>
<keyword evidence="14 17" id="KW-0418">Kinase</keyword>
<evidence type="ECO:0000256" key="20">
    <source>
        <dbReference type="PIRSR" id="PIRSR000732-3"/>
    </source>
</evidence>
<dbReference type="GO" id="GO:0046872">
    <property type="term" value="F:metal ion binding"/>
    <property type="evidence" value="ECO:0007669"/>
    <property type="project" value="UniProtKB-KW"/>
</dbReference>
<dbReference type="PANTHER" id="PTHR46244">
    <property type="entry name" value="PHOSPHOENOLPYRUVATE-PROTEIN PHOSPHOTRANSFERASE"/>
    <property type="match status" value="1"/>
</dbReference>
<dbReference type="Gene3D" id="3.50.30.10">
    <property type="entry name" value="Phosphohistidine domain"/>
    <property type="match status" value="1"/>
</dbReference>
<feature type="binding site" evidence="19">
    <location>
        <begin position="434"/>
        <end position="435"/>
    </location>
    <ligand>
        <name>phosphoenolpyruvate</name>
        <dbReference type="ChEBI" id="CHEBI:58702"/>
    </ligand>
</feature>
<dbReference type="InterPro" id="IPR015813">
    <property type="entry name" value="Pyrv/PenolPyrv_kinase-like_dom"/>
</dbReference>
<keyword evidence="8 17" id="KW-0813">Transport</keyword>
<sequence>MSELRGVGIGLGVAQGPVARMADPLPAPSDVPSTLTPDEELARVREAVAAVARELEERGSKAGGLARDVLEAQAMMAEDPTLDTEVSTRVNAGKTGEYAVHEAFASFRDTLAAMGGYLGERAADLDDVAQRVIARLRGLPAPGVPDPGHPFVLVAKDLAPADTALLDLDQVLALVTTDGGPTSHTAILAREKSIVAIVGAAAAKDLVDGQTVIVDAAKGVVTVDPTEDELAQAQNRADARAAAASAPLTPGALKDGSAVPLLANLGKPGGAAEAVELGAEGVGLFRTEFLFLSATQAPTVDEQTASYTELLKAFPGKKVVVRALDAGADKPLAFLNDAHEDNPALGLRGLRALRASEDILREQLTALANADAATDADLWVMAPMVATVEEADYFVALAKEYGIKTAGVMVEVPSSAIQAKRILQIADFASIGTNDLTQYTLAADRLLGSVASYQDPWHPAVLELIKMTADGGKTNGKPVGICGEAAADPLLAVVLVGLGATTLSMAPTALADVRASLLQYTREDAERIAAAALAADDAASARSAAQAAAENLAG</sequence>
<evidence type="ECO:0000256" key="10">
    <source>
        <dbReference type="ARBA" id="ARBA00022597"/>
    </source>
</evidence>
<dbReference type="EMBL" id="SRYO01000001">
    <property type="protein sequence ID" value="TGY39289.1"/>
    <property type="molecule type" value="Genomic_DNA"/>
</dbReference>
<dbReference type="Gene3D" id="3.20.20.60">
    <property type="entry name" value="Phosphoenolpyruvate-binding domains"/>
    <property type="match status" value="1"/>
</dbReference>
<keyword evidence="24" id="KW-0670">Pyruvate</keyword>
<proteinExistence type="inferred from homology"/>
<evidence type="ECO:0000256" key="12">
    <source>
        <dbReference type="ARBA" id="ARBA00022683"/>
    </source>
</evidence>
<feature type="domain" description="Phosphotransferase system enzyme I N-terminal" evidence="23">
    <location>
        <begin position="5"/>
        <end position="121"/>
    </location>
</feature>
<evidence type="ECO:0000256" key="16">
    <source>
        <dbReference type="ARBA" id="ARBA00033235"/>
    </source>
</evidence>
<evidence type="ECO:0000313" key="25">
    <source>
        <dbReference type="Proteomes" id="UP000309893"/>
    </source>
</evidence>
<protein>
    <recommendedName>
        <fullName evidence="7 17">Phosphoenolpyruvate-protein phosphotransferase</fullName>
        <ecNumber evidence="6 17">2.7.3.9</ecNumber>
    </recommendedName>
    <alternativeName>
        <fullName evidence="16 17">Phosphotransferase system, enzyme I</fullName>
    </alternativeName>
</protein>
<dbReference type="PANTHER" id="PTHR46244:SF3">
    <property type="entry name" value="PHOSPHOENOLPYRUVATE-PROTEIN PHOSPHOTRANSFERASE"/>
    <property type="match status" value="1"/>
</dbReference>
<evidence type="ECO:0000256" key="17">
    <source>
        <dbReference type="PIRNR" id="PIRNR000732"/>
    </source>
</evidence>
<dbReference type="OrthoDB" id="9765468at2"/>
<keyword evidence="15 17" id="KW-0460">Magnesium</keyword>
<evidence type="ECO:0000256" key="8">
    <source>
        <dbReference type="ARBA" id="ARBA00022448"/>
    </source>
</evidence>
<feature type="binding site" evidence="19">
    <location>
        <position position="445"/>
    </location>
    <ligand>
        <name>phosphoenolpyruvate</name>
        <dbReference type="ChEBI" id="CHEBI:58702"/>
    </ligand>
</feature>
<comment type="similarity">
    <text evidence="5 17">Belongs to the PEP-utilizing enzyme family.</text>
</comment>
<feature type="binding site" evidence="20">
    <location>
        <position position="435"/>
    </location>
    <ligand>
        <name>Mg(2+)</name>
        <dbReference type="ChEBI" id="CHEBI:18420"/>
    </ligand>
</feature>
<comment type="catalytic activity">
    <reaction evidence="1 17">
        <text>L-histidyl-[protein] + phosphoenolpyruvate = N(pros)-phospho-L-histidyl-[protein] + pyruvate</text>
        <dbReference type="Rhea" id="RHEA:23880"/>
        <dbReference type="Rhea" id="RHEA-COMP:9745"/>
        <dbReference type="Rhea" id="RHEA-COMP:9746"/>
        <dbReference type="ChEBI" id="CHEBI:15361"/>
        <dbReference type="ChEBI" id="CHEBI:29979"/>
        <dbReference type="ChEBI" id="CHEBI:58702"/>
        <dbReference type="ChEBI" id="CHEBI:64837"/>
        <dbReference type="EC" id="2.7.3.9"/>
    </reaction>
</comment>
<comment type="function">
    <text evidence="3 17">General (non sugar-specific) component of the phosphoenolpyruvate-dependent sugar phosphotransferase system (sugar PTS). This major carbohydrate active-transport system catalyzes the phosphorylation of incoming sugar substrates concomitantly with their translocation across the cell membrane. Enzyme I transfers the phosphoryl group from phosphoenolpyruvate (PEP) to the phosphoryl carrier protein (HPr).</text>
</comment>
<evidence type="ECO:0000259" key="21">
    <source>
        <dbReference type="Pfam" id="PF00391"/>
    </source>
</evidence>
<feature type="active site" description="Proton donor" evidence="18">
    <location>
        <position position="482"/>
    </location>
</feature>
<evidence type="ECO:0000256" key="4">
    <source>
        <dbReference type="ARBA" id="ARBA00004496"/>
    </source>
</evidence>
<dbReference type="EC" id="2.7.3.9" evidence="6 17"/>
<feature type="domain" description="PEP-utilising enzyme mobile" evidence="21">
    <location>
        <begin position="151"/>
        <end position="219"/>
    </location>
</feature>
<dbReference type="Gene3D" id="1.10.274.10">
    <property type="entry name" value="PtsI, HPr-binding domain"/>
    <property type="match status" value="1"/>
</dbReference>
<dbReference type="AlphaFoldDB" id="A0A4S2DBQ9"/>
<comment type="subcellular location">
    <subcellularLocation>
        <location evidence="4 17">Cytoplasm</location>
    </subcellularLocation>
</comment>
<dbReference type="Pfam" id="PF02896">
    <property type="entry name" value="PEP-utilizers_C"/>
    <property type="match status" value="1"/>
</dbReference>
<evidence type="ECO:0000256" key="13">
    <source>
        <dbReference type="ARBA" id="ARBA00022723"/>
    </source>
</evidence>